<accession>A0ABQ3V203</accession>
<protein>
    <recommendedName>
        <fullName evidence="3">PhzF family phenazine biosynthesis protein</fullName>
    </recommendedName>
</protein>
<evidence type="ECO:0000313" key="1">
    <source>
        <dbReference type="EMBL" id="GHO58914.1"/>
    </source>
</evidence>
<sequence>MSGQHVRLTMTLFLAYYHVDVFSARSFTGNSLTVFPASEGLSREQMQRIT</sequence>
<dbReference type="EMBL" id="BNJG01000003">
    <property type="protein sequence ID" value="GHO58914.1"/>
    <property type="molecule type" value="Genomic_DNA"/>
</dbReference>
<organism evidence="1 2">
    <name type="scientific">Ktedonobacter robiniae</name>
    <dbReference type="NCBI Taxonomy" id="2778365"/>
    <lineage>
        <taxon>Bacteria</taxon>
        <taxon>Bacillati</taxon>
        <taxon>Chloroflexota</taxon>
        <taxon>Ktedonobacteria</taxon>
        <taxon>Ktedonobacterales</taxon>
        <taxon>Ktedonobacteraceae</taxon>
        <taxon>Ktedonobacter</taxon>
    </lineage>
</organism>
<evidence type="ECO:0008006" key="3">
    <source>
        <dbReference type="Google" id="ProtNLM"/>
    </source>
</evidence>
<dbReference type="RefSeq" id="WP_201375154.1">
    <property type="nucleotide sequence ID" value="NZ_BNJG01000003.1"/>
</dbReference>
<dbReference type="Proteomes" id="UP000654345">
    <property type="component" value="Unassembled WGS sequence"/>
</dbReference>
<reference evidence="1 2" key="1">
    <citation type="journal article" date="2021" name="Int. J. Syst. Evol. Microbiol.">
        <title>Reticulibacter mediterranei gen. nov., sp. nov., within the new family Reticulibacteraceae fam. nov., and Ktedonospora formicarum gen. nov., sp. nov., Ktedonobacter robiniae sp. nov., Dictyobacter formicarum sp. nov. and Dictyobacter arantiisoli sp. nov., belonging to the class Ktedonobacteria.</title>
        <authorList>
            <person name="Yabe S."/>
            <person name="Zheng Y."/>
            <person name="Wang C.M."/>
            <person name="Sakai Y."/>
            <person name="Abe K."/>
            <person name="Yokota A."/>
            <person name="Donadio S."/>
            <person name="Cavaletti L."/>
            <person name="Monciardini P."/>
        </authorList>
    </citation>
    <scope>NUCLEOTIDE SEQUENCE [LARGE SCALE GENOMIC DNA]</scope>
    <source>
        <strain evidence="1 2">SOSP1-30</strain>
    </source>
</reference>
<dbReference type="Gene3D" id="3.10.310.10">
    <property type="entry name" value="Diaminopimelate Epimerase, Chain A, domain 1"/>
    <property type="match status" value="1"/>
</dbReference>
<comment type="caution">
    <text evidence="1">The sequence shown here is derived from an EMBL/GenBank/DDBJ whole genome shotgun (WGS) entry which is preliminary data.</text>
</comment>
<gene>
    <name evidence="1" type="ORF">KSB_73890</name>
</gene>
<evidence type="ECO:0000313" key="2">
    <source>
        <dbReference type="Proteomes" id="UP000654345"/>
    </source>
</evidence>
<proteinExistence type="predicted"/>
<keyword evidence="2" id="KW-1185">Reference proteome</keyword>
<name>A0ABQ3V203_9CHLR</name>
<dbReference type="SUPFAM" id="SSF54506">
    <property type="entry name" value="Diaminopimelate epimerase-like"/>
    <property type="match status" value="1"/>
</dbReference>